<dbReference type="Pfam" id="PF08719">
    <property type="entry name" value="NADAR"/>
    <property type="match status" value="1"/>
</dbReference>
<dbReference type="InterPro" id="IPR037238">
    <property type="entry name" value="YbiA-like_sf"/>
</dbReference>
<sequence>MGPISFKGFNGNASVTADSPVIFFWRTADEYGMFCQWYKSAFFCDGKNFTTSEQYMMYRKAETFGDASTAAAILNSAKKTPREHKAMGRAVKNFNDDVWNTAGIDAVVTGNLCKFTQNAALMTALMSTTGSVLAEASPYDDIWGIGFKEEYAMESRHAWGANKLGICLMIVRDIIQHMNDSQGFTKVSSTDAIAQICSSSNTKTKENDNVAENSSTSSTTNDKIPVEERS</sequence>
<protein>
    <submittedName>
        <fullName evidence="3">NADAR family protein</fullName>
    </submittedName>
</protein>
<accession>A0ABR2HYF4</accession>
<comment type="caution">
    <text evidence="3">The sequence shown here is derived from an EMBL/GenBank/DDBJ whole genome shotgun (WGS) entry which is preliminary data.</text>
</comment>
<feature type="compositionally biased region" description="Polar residues" evidence="1">
    <location>
        <begin position="210"/>
        <end position="222"/>
    </location>
</feature>
<proteinExistence type="predicted"/>
<reference evidence="3 4" key="1">
    <citation type="journal article" date="2024" name="IMA Fungus">
        <title>Apiospora arundinis, a panoply of carbohydrate-active enzymes and secondary metabolites.</title>
        <authorList>
            <person name="Sorensen T."/>
            <person name="Petersen C."/>
            <person name="Muurmann A.T."/>
            <person name="Christiansen J.V."/>
            <person name="Brundto M.L."/>
            <person name="Overgaard C.K."/>
            <person name="Boysen A.T."/>
            <person name="Wollenberg R.D."/>
            <person name="Larsen T.O."/>
            <person name="Sorensen J.L."/>
            <person name="Nielsen K.L."/>
            <person name="Sondergaard T.E."/>
        </authorList>
    </citation>
    <scope>NUCLEOTIDE SEQUENCE [LARGE SCALE GENOMIC DNA]</scope>
    <source>
        <strain evidence="3 4">AAU 773</strain>
    </source>
</reference>
<dbReference type="Gene3D" id="1.10.357.40">
    <property type="entry name" value="YbiA-like"/>
    <property type="match status" value="1"/>
</dbReference>
<dbReference type="EMBL" id="JAPCWZ010000007">
    <property type="protein sequence ID" value="KAK8855148.1"/>
    <property type="molecule type" value="Genomic_DNA"/>
</dbReference>
<evidence type="ECO:0000259" key="2">
    <source>
        <dbReference type="Pfam" id="PF08719"/>
    </source>
</evidence>
<gene>
    <name evidence="3" type="ORF">PGQ11_011060</name>
</gene>
<evidence type="ECO:0000256" key="1">
    <source>
        <dbReference type="SAM" id="MobiDB-lite"/>
    </source>
</evidence>
<feature type="region of interest" description="Disordered" evidence="1">
    <location>
        <begin position="203"/>
        <end position="230"/>
    </location>
</feature>
<dbReference type="CDD" id="cd15457">
    <property type="entry name" value="NADAR"/>
    <property type="match status" value="1"/>
</dbReference>
<dbReference type="SUPFAM" id="SSF143990">
    <property type="entry name" value="YbiA-like"/>
    <property type="match status" value="1"/>
</dbReference>
<organism evidence="3 4">
    <name type="scientific">Apiospora arundinis</name>
    <dbReference type="NCBI Taxonomy" id="335852"/>
    <lineage>
        <taxon>Eukaryota</taxon>
        <taxon>Fungi</taxon>
        <taxon>Dikarya</taxon>
        <taxon>Ascomycota</taxon>
        <taxon>Pezizomycotina</taxon>
        <taxon>Sordariomycetes</taxon>
        <taxon>Xylariomycetidae</taxon>
        <taxon>Amphisphaeriales</taxon>
        <taxon>Apiosporaceae</taxon>
        <taxon>Apiospora</taxon>
    </lineage>
</organism>
<name>A0ABR2HYF4_9PEZI</name>
<feature type="domain" description="NADAR" evidence="2">
    <location>
        <begin position="23"/>
        <end position="175"/>
    </location>
</feature>
<evidence type="ECO:0000313" key="4">
    <source>
        <dbReference type="Proteomes" id="UP001390339"/>
    </source>
</evidence>
<dbReference type="Proteomes" id="UP001390339">
    <property type="component" value="Unassembled WGS sequence"/>
</dbReference>
<dbReference type="InterPro" id="IPR012816">
    <property type="entry name" value="NADAR"/>
</dbReference>
<keyword evidence="4" id="KW-1185">Reference proteome</keyword>
<dbReference type="NCBIfam" id="TIGR02464">
    <property type="entry name" value="ribofla_fusion"/>
    <property type="match status" value="1"/>
</dbReference>
<evidence type="ECO:0000313" key="3">
    <source>
        <dbReference type="EMBL" id="KAK8855148.1"/>
    </source>
</evidence>